<protein>
    <submittedName>
        <fullName evidence="2">Transposase</fullName>
    </submittedName>
</protein>
<dbReference type="EMBL" id="JAAFYZ010000020">
    <property type="protein sequence ID" value="MBS2546960.1"/>
    <property type="molecule type" value="Genomic_DNA"/>
</dbReference>
<evidence type="ECO:0000256" key="1">
    <source>
        <dbReference type="SAM" id="MobiDB-lite"/>
    </source>
</evidence>
<feature type="region of interest" description="Disordered" evidence="1">
    <location>
        <begin position="45"/>
        <end position="72"/>
    </location>
</feature>
<name>A0ABS5KLP1_9ACTN</name>
<accession>A0ABS5KLP1</accession>
<organism evidence="2 3">
    <name type="scientific">Catenulispora pinistramenti</name>
    <dbReference type="NCBI Taxonomy" id="2705254"/>
    <lineage>
        <taxon>Bacteria</taxon>
        <taxon>Bacillati</taxon>
        <taxon>Actinomycetota</taxon>
        <taxon>Actinomycetes</taxon>
        <taxon>Catenulisporales</taxon>
        <taxon>Catenulisporaceae</taxon>
        <taxon>Catenulispora</taxon>
    </lineage>
</organism>
<evidence type="ECO:0000313" key="2">
    <source>
        <dbReference type="EMBL" id="MBS2546960.1"/>
    </source>
</evidence>
<proteinExistence type="predicted"/>
<gene>
    <name evidence="2" type="ORF">KGQ19_08770</name>
</gene>
<dbReference type="Proteomes" id="UP000730482">
    <property type="component" value="Unassembled WGS sequence"/>
</dbReference>
<evidence type="ECO:0000313" key="3">
    <source>
        <dbReference type="Proteomes" id="UP000730482"/>
    </source>
</evidence>
<comment type="caution">
    <text evidence="2">The sequence shown here is derived from an EMBL/GenBank/DDBJ whole genome shotgun (WGS) entry which is preliminary data.</text>
</comment>
<reference evidence="2 3" key="1">
    <citation type="submission" date="2020-02" db="EMBL/GenBank/DDBJ databases">
        <title>Acidophilic actinobacteria isolated from forest soil.</title>
        <authorList>
            <person name="Golinska P."/>
        </authorList>
    </citation>
    <scope>NUCLEOTIDE SEQUENCE [LARGE SCALE GENOMIC DNA]</scope>
    <source>
        <strain evidence="2 3">NL8</strain>
    </source>
</reference>
<sequence length="166" mass="19127">MGRGDLTDEVRLRLFPRWLHLQDPSECRRPGCRWLRRRGIRHTIPEKSDSQAARLRKGSRGGRPPGFDKQCYGKRNSIEQAINKLKQFRAGATRYDKRSYVFLGTVHRHHGGPRHWAPYMIDRTSSTGHPSFCRTASVRRRRGRGSCLTSASRCGRRHRASLHPGS</sequence>
<keyword evidence="3" id="KW-1185">Reference proteome</keyword>